<dbReference type="Proteomes" id="UP000250369">
    <property type="component" value="Unassembled WGS sequence"/>
</dbReference>
<feature type="transmembrane region" description="Helical" evidence="1">
    <location>
        <begin position="152"/>
        <end position="171"/>
    </location>
</feature>
<feature type="transmembrane region" description="Helical" evidence="1">
    <location>
        <begin position="49"/>
        <end position="69"/>
    </location>
</feature>
<comment type="caution">
    <text evidence="2">The sequence shown here is derived from an EMBL/GenBank/DDBJ whole genome shotgun (WGS) entry which is preliminary data.</text>
</comment>
<keyword evidence="1" id="KW-0472">Membrane</keyword>
<feature type="transmembrane region" description="Helical" evidence="1">
    <location>
        <begin position="12"/>
        <end position="37"/>
    </location>
</feature>
<evidence type="ECO:0000313" key="3">
    <source>
        <dbReference type="Proteomes" id="UP000250369"/>
    </source>
</evidence>
<evidence type="ECO:0000313" key="2">
    <source>
        <dbReference type="EMBL" id="RAV16411.1"/>
    </source>
</evidence>
<keyword evidence="1" id="KW-0812">Transmembrane</keyword>
<keyword evidence="1" id="KW-1133">Transmembrane helix</keyword>
<dbReference type="EMBL" id="QMFB01000021">
    <property type="protein sequence ID" value="RAV16411.1"/>
    <property type="molecule type" value="Genomic_DNA"/>
</dbReference>
<dbReference type="RefSeq" id="WP_113034491.1">
    <property type="nucleotide sequence ID" value="NZ_QMFB01000021.1"/>
</dbReference>
<evidence type="ECO:0000256" key="1">
    <source>
        <dbReference type="SAM" id="Phobius"/>
    </source>
</evidence>
<organism evidence="2 3">
    <name type="scientific">Paenibacillus contaminans</name>
    <dbReference type="NCBI Taxonomy" id="450362"/>
    <lineage>
        <taxon>Bacteria</taxon>
        <taxon>Bacillati</taxon>
        <taxon>Bacillota</taxon>
        <taxon>Bacilli</taxon>
        <taxon>Bacillales</taxon>
        <taxon>Paenibacillaceae</taxon>
        <taxon>Paenibacillus</taxon>
    </lineage>
</organism>
<protein>
    <submittedName>
        <fullName evidence="2">Uncharacterized protein</fullName>
    </submittedName>
</protein>
<accession>A0A329M8X6</accession>
<feature type="transmembrane region" description="Helical" evidence="1">
    <location>
        <begin position="90"/>
        <end position="113"/>
    </location>
</feature>
<dbReference type="AlphaFoldDB" id="A0A329M8X6"/>
<feature type="transmembrane region" description="Helical" evidence="1">
    <location>
        <begin position="125"/>
        <end position="145"/>
    </location>
</feature>
<name>A0A329M8X6_9BACL</name>
<gene>
    <name evidence="2" type="ORF">DQG23_28775</name>
</gene>
<dbReference type="PROSITE" id="PS51257">
    <property type="entry name" value="PROKAR_LIPOPROTEIN"/>
    <property type="match status" value="1"/>
</dbReference>
<keyword evidence="3" id="KW-1185">Reference proteome</keyword>
<reference evidence="2 3" key="1">
    <citation type="journal article" date="2009" name="Int. J. Syst. Evol. Microbiol.">
        <title>Paenibacillus contaminans sp. nov., isolated from a contaminated laboratory plate.</title>
        <authorList>
            <person name="Chou J.H."/>
            <person name="Lee J.H."/>
            <person name="Lin M.C."/>
            <person name="Chang P.S."/>
            <person name="Arun A.B."/>
            <person name="Young C.C."/>
            <person name="Chen W.M."/>
        </authorList>
    </citation>
    <scope>NUCLEOTIDE SEQUENCE [LARGE SCALE GENOMIC DNA]</scope>
    <source>
        <strain evidence="2 3">CKOBP-6</strain>
    </source>
</reference>
<sequence>MPQRIRIHLKIVCTGISYGALLFALLLLTAACLLKPLGIVEAVTPSHILAIYEIGFPLVAVFWFSQLAAEELEEGVLKWLFSLPVRGWRLLAEKWAIGLLLLLAVYYVSLAAIDLAVVGLDWRTVTLQTLVPSLWLGHLTLLAALIGRKDAVGIAAGLFYWATESLSRGMVTQKLYLFMATFPYGGAEGDVVWNRSLLILMTIAVCAASFAVFRYKRHFMK</sequence>
<proteinExistence type="predicted"/>
<feature type="transmembrane region" description="Helical" evidence="1">
    <location>
        <begin position="191"/>
        <end position="213"/>
    </location>
</feature>